<evidence type="ECO:0000256" key="11">
    <source>
        <dbReference type="SAM" id="Coils"/>
    </source>
</evidence>
<dbReference type="EMBL" id="BNCO01000124">
    <property type="protein sequence ID" value="GIL68694.1"/>
    <property type="molecule type" value="Genomic_DNA"/>
</dbReference>
<comment type="catalytic activity">
    <reaction evidence="7">
        <text>L-threonyl-[protein] + ATP = O-phospho-L-threonyl-[protein] + ADP + H(+)</text>
        <dbReference type="Rhea" id="RHEA:46608"/>
        <dbReference type="Rhea" id="RHEA-COMP:11060"/>
        <dbReference type="Rhea" id="RHEA-COMP:11605"/>
        <dbReference type="ChEBI" id="CHEBI:15378"/>
        <dbReference type="ChEBI" id="CHEBI:30013"/>
        <dbReference type="ChEBI" id="CHEBI:30616"/>
        <dbReference type="ChEBI" id="CHEBI:61977"/>
        <dbReference type="ChEBI" id="CHEBI:456216"/>
        <dbReference type="EC" id="2.7.11.25"/>
    </reaction>
</comment>
<evidence type="ECO:0000256" key="5">
    <source>
        <dbReference type="ARBA" id="ARBA00022777"/>
    </source>
</evidence>
<feature type="region of interest" description="Disordered" evidence="12">
    <location>
        <begin position="1015"/>
        <end position="1035"/>
    </location>
</feature>
<dbReference type="PANTHER" id="PTHR48016">
    <property type="entry name" value="MAP KINASE KINASE KINASE SSK2-RELATED-RELATED"/>
    <property type="match status" value="1"/>
</dbReference>
<evidence type="ECO:0000256" key="9">
    <source>
        <dbReference type="PROSITE-ProRule" id="PRU00023"/>
    </source>
</evidence>
<comment type="catalytic activity">
    <reaction evidence="8">
        <text>L-seryl-[protein] + ATP = O-phospho-L-seryl-[protein] + ADP + H(+)</text>
        <dbReference type="Rhea" id="RHEA:17989"/>
        <dbReference type="Rhea" id="RHEA-COMP:9863"/>
        <dbReference type="Rhea" id="RHEA-COMP:11604"/>
        <dbReference type="ChEBI" id="CHEBI:15378"/>
        <dbReference type="ChEBI" id="CHEBI:29999"/>
        <dbReference type="ChEBI" id="CHEBI:30616"/>
        <dbReference type="ChEBI" id="CHEBI:83421"/>
        <dbReference type="ChEBI" id="CHEBI:456216"/>
        <dbReference type="EC" id="2.7.11.25"/>
    </reaction>
</comment>
<dbReference type="GO" id="GO:0004709">
    <property type="term" value="F:MAP kinase kinase kinase activity"/>
    <property type="evidence" value="ECO:0007669"/>
    <property type="project" value="UniProtKB-EC"/>
</dbReference>
<dbReference type="Gene3D" id="1.10.510.10">
    <property type="entry name" value="Transferase(Phosphotransferase) domain 1"/>
    <property type="match status" value="1"/>
</dbReference>
<dbReference type="PROSITE" id="PS50297">
    <property type="entry name" value="ANK_REP_REGION"/>
    <property type="match status" value="2"/>
</dbReference>
<evidence type="ECO:0000256" key="1">
    <source>
        <dbReference type="ARBA" id="ARBA00006529"/>
    </source>
</evidence>
<feature type="compositionally biased region" description="Low complexity" evidence="12">
    <location>
        <begin position="1049"/>
        <end position="1076"/>
    </location>
</feature>
<dbReference type="Gene3D" id="3.30.200.20">
    <property type="entry name" value="Phosphorylase Kinase, domain 1"/>
    <property type="match status" value="1"/>
</dbReference>
<feature type="compositionally biased region" description="Polar residues" evidence="12">
    <location>
        <begin position="99"/>
        <end position="118"/>
    </location>
</feature>
<dbReference type="InterPro" id="IPR011009">
    <property type="entry name" value="Kinase-like_dom_sf"/>
</dbReference>
<keyword evidence="4 10" id="KW-0547">Nucleotide-binding</keyword>
<gene>
    <name evidence="14" type="ORF">Vafri_21929</name>
</gene>
<dbReference type="SMART" id="SM00248">
    <property type="entry name" value="ANK"/>
    <property type="match status" value="3"/>
</dbReference>
<organism evidence="14 15">
    <name type="scientific">Volvox africanus</name>
    <dbReference type="NCBI Taxonomy" id="51714"/>
    <lineage>
        <taxon>Eukaryota</taxon>
        <taxon>Viridiplantae</taxon>
        <taxon>Chlorophyta</taxon>
        <taxon>core chlorophytes</taxon>
        <taxon>Chlorophyceae</taxon>
        <taxon>CS clade</taxon>
        <taxon>Chlamydomonadales</taxon>
        <taxon>Volvocaceae</taxon>
        <taxon>Volvox</taxon>
    </lineage>
</organism>
<feature type="region of interest" description="Disordered" evidence="12">
    <location>
        <begin position="316"/>
        <end position="376"/>
    </location>
</feature>
<dbReference type="InterPro" id="IPR017441">
    <property type="entry name" value="Protein_kinase_ATP_BS"/>
</dbReference>
<dbReference type="SUPFAM" id="SSF48403">
    <property type="entry name" value="Ankyrin repeat"/>
    <property type="match status" value="1"/>
</dbReference>
<feature type="region of interest" description="Disordered" evidence="12">
    <location>
        <begin position="1"/>
        <end position="126"/>
    </location>
</feature>
<keyword evidence="6 10" id="KW-0067">ATP-binding</keyword>
<evidence type="ECO:0000256" key="3">
    <source>
        <dbReference type="ARBA" id="ARBA00022679"/>
    </source>
</evidence>
<evidence type="ECO:0000256" key="8">
    <source>
        <dbReference type="ARBA" id="ARBA00048329"/>
    </source>
</evidence>
<feature type="coiled-coil region" evidence="11">
    <location>
        <begin position="1270"/>
        <end position="1297"/>
    </location>
</feature>
<dbReference type="Proteomes" id="UP000747399">
    <property type="component" value="Unassembled WGS sequence"/>
</dbReference>
<keyword evidence="9" id="KW-0040">ANK repeat</keyword>
<dbReference type="SMART" id="SM00220">
    <property type="entry name" value="S_TKc"/>
    <property type="match status" value="1"/>
</dbReference>
<proteinExistence type="inferred from homology"/>
<dbReference type="PROSITE" id="PS50088">
    <property type="entry name" value="ANK_REPEAT"/>
    <property type="match status" value="3"/>
</dbReference>
<feature type="region of interest" description="Disordered" evidence="12">
    <location>
        <begin position="837"/>
        <end position="860"/>
    </location>
</feature>
<dbReference type="InterPro" id="IPR050538">
    <property type="entry name" value="MAP_kinase_kinase_kinase"/>
</dbReference>
<feature type="region of interest" description="Disordered" evidence="12">
    <location>
        <begin position="771"/>
        <end position="824"/>
    </location>
</feature>
<dbReference type="PANTHER" id="PTHR48016:SF56">
    <property type="entry name" value="MAPKK KINASE"/>
    <property type="match status" value="1"/>
</dbReference>
<evidence type="ECO:0000256" key="4">
    <source>
        <dbReference type="ARBA" id="ARBA00022741"/>
    </source>
</evidence>
<feature type="compositionally biased region" description="Low complexity" evidence="12">
    <location>
        <begin position="318"/>
        <end position="340"/>
    </location>
</feature>
<dbReference type="SUPFAM" id="SSF56112">
    <property type="entry name" value="Protein kinase-like (PK-like)"/>
    <property type="match status" value="1"/>
</dbReference>
<protein>
    <recommendedName>
        <fullName evidence="2">mitogen-activated protein kinase kinase kinase</fullName>
        <ecNumber evidence="2">2.7.11.25</ecNumber>
    </recommendedName>
</protein>
<accession>A0A8J4BZY0</accession>
<dbReference type="InterPro" id="IPR036770">
    <property type="entry name" value="Ankyrin_rpt-contain_sf"/>
</dbReference>
<dbReference type="GO" id="GO:0005524">
    <property type="term" value="F:ATP binding"/>
    <property type="evidence" value="ECO:0007669"/>
    <property type="project" value="UniProtKB-UniRule"/>
</dbReference>
<dbReference type="PROSITE" id="PS50011">
    <property type="entry name" value="PROTEIN_KINASE_DOM"/>
    <property type="match status" value="1"/>
</dbReference>
<dbReference type="InterPro" id="IPR008271">
    <property type="entry name" value="Ser/Thr_kinase_AS"/>
</dbReference>
<evidence type="ECO:0000259" key="13">
    <source>
        <dbReference type="PROSITE" id="PS50011"/>
    </source>
</evidence>
<evidence type="ECO:0000313" key="14">
    <source>
        <dbReference type="EMBL" id="GIL68694.1"/>
    </source>
</evidence>
<feature type="region of interest" description="Disordered" evidence="12">
    <location>
        <begin position="1047"/>
        <end position="1083"/>
    </location>
</feature>
<keyword evidence="3" id="KW-0808">Transferase</keyword>
<dbReference type="Pfam" id="PF12796">
    <property type="entry name" value="Ank_2"/>
    <property type="match status" value="1"/>
</dbReference>
<feature type="region of interest" description="Disordered" evidence="12">
    <location>
        <begin position="945"/>
        <end position="985"/>
    </location>
</feature>
<name>A0A8J4BZY0_9CHLO</name>
<evidence type="ECO:0000256" key="10">
    <source>
        <dbReference type="PROSITE-ProRule" id="PRU10141"/>
    </source>
</evidence>
<feature type="repeat" description="ANK" evidence="9">
    <location>
        <begin position="584"/>
        <end position="616"/>
    </location>
</feature>
<evidence type="ECO:0000256" key="2">
    <source>
        <dbReference type="ARBA" id="ARBA00012406"/>
    </source>
</evidence>
<feature type="compositionally biased region" description="Basic and acidic residues" evidence="12">
    <location>
        <begin position="968"/>
        <end position="977"/>
    </location>
</feature>
<feature type="region of interest" description="Disordered" evidence="12">
    <location>
        <begin position="438"/>
        <end position="475"/>
    </location>
</feature>
<evidence type="ECO:0000256" key="12">
    <source>
        <dbReference type="SAM" id="MobiDB-lite"/>
    </source>
</evidence>
<feature type="region of interest" description="Disordered" evidence="12">
    <location>
        <begin position="160"/>
        <end position="188"/>
    </location>
</feature>
<comment type="similarity">
    <text evidence="1">Belongs to the protein kinase superfamily. STE Ser/Thr protein kinase family. MAP kinase kinase kinase subfamily.</text>
</comment>
<feature type="compositionally biased region" description="Low complexity" evidence="12">
    <location>
        <begin position="258"/>
        <end position="267"/>
    </location>
</feature>
<dbReference type="CDD" id="cd06606">
    <property type="entry name" value="STKc_MAPKKK"/>
    <property type="match status" value="1"/>
</dbReference>
<evidence type="ECO:0000256" key="7">
    <source>
        <dbReference type="ARBA" id="ARBA00047559"/>
    </source>
</evidence>
<dbReference type="Pfam" id="PF00069">
    <property type="entry name" value="Pkinase"/>
    <property type="match status" value="1"/>
</dbReference>
<reference evidence="14" key="1">
    <citation type="journal article" date="2021" name="Proc. Natl. Acad. Sci. U.S.A.">
        <title>Three genomes in the algal genus Volvox reveal the fate of a haploid sex-determining region after a transition to homothallism.</title>
        <authorList>
            <person name="Yamamoto K."/>
            <person name="Hamaji T."/>
            <person name="Kawai-Toyooka H."/>
            <person name="Matsuzaki R."/>
            <person name="Takahashi F."/>
            <person name="Nishimura Y."/>
            <person name="Kawachi M."/>
            <person name="Noguchi H."/>
            <person name="Minakuchi Y."/>
            <person name="Umen J.G."/>
            <person name="Toyoda A."/>
            <person name="Nozaki H."/>
        </authorList>
    </citation>
    <scope>NUCLEOTIDE SEQUENCE</scope>
    <source>
        <strain evidence="14">NIES-3780</strain>
    </source>
</reference>
<comment type="caution">
    <text evidence="14">The sequence shown here is derived from an EMBL/GenBank/DDBJ whole genome shotgun (WGS) entry which is preliminary data.</text>
</comment>
<feature type="compositionally biased region" description="Polar residues" evidence="12">
    <location>
        <begin position="456"/>
        <end position="468"/>
    </location>
</feature>
<keyword evidence="11" id="KW-0175">Coiled coil</keyword>
<feature type="compositionally biased region" description="Low complexity" evidence="12">
    <location>
        <begin position="1134"/>
        <end position="1150"/>
    </location>
</feature>
<feature type="repeat" description="ANK" evidence="9">
    <location>
        <begin position="518"/>
        <end position="550"/>
    </location>
</feature>
<dbReference type="PROSITE" id="PS00108">
    <property type="entry name" value="PROTEIN_KINASE_ST"/>
    <property type="match status" value="1"/>
</dbReference>
<dbReference type="PRINTS" id="PR01415">
    <property type="entry name" value="ANKYRIN"/>
</dbReference>
<feature type="region of interest" description="Disordered" evidence="12">
    <location>
        <begin position="255"/>
        <end position="304"/>
    </location>
</feature>
<keyword evidence="5" id="KW-0418">Kinase</keyword>
<dbReference type="InterPro" id="IPR000719">
    <property type="entry name" value="Prot_kinase_dom"/>
</dbReference>
<keyword evidence="15" id="KW-1185">Reference proteome</keyword>
<dbReference type="Gene3D" id="1.25.40.20">
    <property type="entry name" value="Ankyrin repeat-containing domain"/>
    <property type="match status" value="1"/>
</dbReference>
<dbReference type="InterPro" id="IPR002110">
    <property type="entry name" value="Ankyrin_rpt"/>
</dbReference>
<dbReference type="PROSITE" id="PS00107">
    <property type="entry name" value="PROTEIN_KINASE_ATP"/>
    <property type="match status" value="1"/>
</dbReference>
<feature type="compositionally biased region" description="Gly residues" evidence="12">
    <location>
        <begin position="805"/>
        <end position="818"/>
    </location>
</feature>
<feature type="compositionally biased region" description="Low complexity" evidence="12">
    <location>
        <begin position="684"/>
        <end position="702"/>
    </location>
</feature>
<feature type="region of interest" description="Disordered" evidence="12">
    <location>
        <begin position="679"/>
        <end position="704"/>
    </location>
</feature>
<dbReference type="EC" id="2.7.11.25" evidence="2"/>
<sequence>MSTRKPHVAPKAGHQSIGPLEGQQIVLESHTPSPRKGIFSDYGSFGSLRPRSPKPAEVRNAAVAEIEGDGRDFSKIKQMGSSPASSPSRRRGGMSGSSLTASTAPVNSLSPGNSNSILDQGGYKTISFSGISGPSPAITAASARVLSALDEHRAYGGCAQDRLYSTAPRPGTPPRKATSAPDSQSAQAQLRTSICPWSSGKEHLLPLHPSPPPSAGAMMGHYSSPNRHRGVAPPSPPLVQNLTYPVTAQPAPPPIGYARHAATSAAHPAPPPIVAGGVRQRRDSISSTDSHSPGVVQESPGSALTSSLRVATLVRIGSPNSGSSTPSSSQPHTPVSSSLKPKPPPGYADAAAAGRGVQRKMAPRASPEPRRQPQQMGTAAMMIYPQVQQQQQAGGHSPGDERMLMHMATAPVSMDYSLSHPAFLRSFSLGAGGVPGTLTGQGTVPGLPGFPGPSRDGSQPGTPTSASRPGSGRGMRQPVVMLVDAVRTKDEGKLADVLEALKGQNGVPLGLNERHPITGRTPLHEAAMTSSTGMVALLLQAGADPNLGHDTQGPPLLHSAAYGDVEVMRLLLHEGADVNAVDAQRETALHLACVGRHVEAARVLTKYGAPWSAVNDDHQTPVQLAPPEFMRLYTYDQSVALSPPYLSHGGGGSRGATAAAAAVATTAMATVSGLYSDPSGVDVAPSPERPSSSASTSAATTPMGRASTAVMLEGGSSKRMVGRPPSGPTPAVACAVSASASVNGSPIYGPPLSPTSQIDLAGNGGGVVAQPSGGATAITGSLRPVPPPEPANGGFRSRRNSGSALGTGGVGTAPGGGSSPPVPTGFISAAAAAAATGNRSGAPASPHRTDSDGLLASPPTLQLPGGIRRQLSRGAAEGDILNAFHAEDAEILRNSMSGPPLAALDGLSLNLRGLDVAAAAAAAAAAGGAPAASGSLTVGFFPPFQPPPGLPPGPSAASLKSKVAAHASADKDTHKEQQQQQQLRINVPETSVIRFGVRLQVHGFMETCETPTIASAPTATTTTTTTTTTTAPSTTCASVPTVFSSSCLSPADSDGSTATSSGAGPAAGDSSSGTATRQLSGPITMPSFSAGMAPGLVAAAATAITGSSGAADEGAAFVPVPATGFTPPPPLPPARSGSRGAAASRASGSGDESGTPPLMRDSSPVRDLRDLGDDEAGGVGGSGRSGGDRANPQRASILAAKALKRMSPMTASKDAIEVRAANMFRQSTDLRTGELEWTQGELIGEGAFGKVYVGLNQQTGELMAVKVQQLINHQMNKEAALQQLKDLEHEMSLYKKLRHKHVVGFIDARYDPETFAYYIFLEFVPGGSISSMLRRFKRFSEELVRNYTRQLLFGLEYLHSCKIVHRDLKGGNVLVSRDGVVKLTDFGASKAYRDQTIKECMKSVRGSLYWMAPEVIRCTGYDRRADIWSLGCTVIEMLSGTHPWPNLDNQCAAIYTIAKTEEGPPRPVNISPEAARFLDRCLQFDPAKRPTATELLQDPFVAPLPSAPQFEGGDRMQHSF</sequence>
<evidence type="ECO:0000256" key="6">
    <source>
        <dbReference type="ARBA" id="ARBA00022840"/>
    </source>
</evidence>
<feature type="region of interest" description="Disordered" evidence="12">
    <location>
        <begin position="1120"/>
        <end position="1192"/>
    </location>
</feature>
<feature type="compositionally biased region" description="Pro residues" evidence="12">
    <location>
        <begin position="945"/>
        <end position="954"/>
    </location>
</feature>
<feature type="domain" description="Protein kinase" evidence="13">
    <location>
        <begin position="1237"/>
        <end position="1501"/>
    </location>
</feature>
<evidence type="ECO:0000313" key="15">
    <source>
        <dbReference type="Proteomes" id="UP000747399"/>
    </source>
</evidence>
<feature type="binding site" evidence="10">
    <location>
        <position position="1266"/>
    </location>
    <ligand>
        <name>ATP</name>
        <dbReference type="ChEBI" id="CHEBI:30616"/>
    </ligand>
</feature>
<feature type="repeat" description="ANK" evidence="9">
    <location>
        <begin position="551"/>
        <end position="583"/>
    </location>
</feature>